<evidence type="ECO:0000313" key="7">
    <source>
        <dbReference type="EMBL" id="KAH0548057.1"/>
    </source>
</evidence>
<dbReference type="FunFam" id="3.40.50.720:FF:000374">
    <property type="entry name" value="3-oxoacyl-(Acyl-carrier-protein) reductase"/>
    <property type="match status" value="1"/>
</dbReference>
<accession>A0A9P8L786</accession>
<dbReference type="Pfam" id="PF00106">
    <property type="entry name" value="adh_short"/>
    <property type="match status" value="1"/>
</dbReference>
<evidence type="ECO:0000256" key="2">
    <source>
        <dbReference type="ARBA" id="ARBA00022857"/>
    </source>
</evidence>
<dbReference type="PANTHER" id="PTHR42760:SF111">
    <property type="entry name" value="3-OXOACYL-(ACYL-CARRIER-PROTEIN) REDUCTASE (AFU_ORTHOLOGUE AFUA_1G10100)"/>
    <property type="match status" value="1"/>
</dbReference>
<dbReference type="CDD" id="cd05233">
    <property type="entry name" value="SDR_c"/>
    <property type="match status" value="1"/>
</dbReference>
<dbReference type="PRINTS" id="PR00081">
    <property type="entry name" value="GDHRDH"/>
</dbReference>
<proteinExistence type="inferred from homology"/>
<dbReference type="SMART" id="SM00822">
    <property type="entry name" value="PKS_KR"/>
    <property type="match status" value="1"/>
</dbReference>
<keyword evidence="8" id="KW-1185">Reference proteome</keyword>
<dbReference type="AlphaFoldDB" id="A0A9P8L786"/>
<dbReference type="PANTHER" id="PTHR42760">
    <property type="entry name" value="SHORT-CHAIN DEHYDROGENASES/REDUCTASES FAMILY MEMBER"/>
    <property type="match status" value="1"/>
</dbReference>
<evidence type="ECO:0000256" key="1">
    <source>
        <dbReference type="ARBA" id="ARBA00006484"/>
    </source>
</evidence>
<dbReference type="Gene3D" id="3.40.50.720">
    <property type="entry name" value="NAD(P)-binding Rossmann-like Domain"/>
    <property type="match status" value="1"/>
</dbReference>
<dbReference type="InterPro" id="IPR057326">
    <property type="entry name" value="KR_dom"/>
</dbReference>
<dbReference type="PROSITE" id="PS00061">
    <property type="entry name" value="ADH_SHORT"/>
    <property type="match status" value="1"/>
</dbReference>
<name>A0A9P8L786_9PEZI</name>
<protein>
    <recommendedName>
        <fullName evidence="6">Ketoreductase domain-containing protein</fullName>
    </recommendedName>
</protein>
<dbReference type="SUPFAM" id="SSF51735">
    <property type="entry name" value="NAD(P)-binding Rossmann-fold domains"/>
    <property type="match status" value="1"/>
</dbReference>
<evidence type="ECO:0000256" key="4">
    <source>
        <dbReference type="RuleBase" id="RU000363"/>
    </source>
</evidence>
<dbReference type="InterPro" id="IPR036291">
    <property type="entry name" value="NAD(P)-bd_dom_sf"/>
</dbReference>
<reference evidence="7" key="1">
    <citation type="submission" date="2021-03" db="EMBL/GenBank/DDBJ databases">
        <title>Comparative genomics and phylogenomic investigation of the class Geoglossomycetes provide insights into ecological specialization and systematics.</title>
        <authorList>
            <person name="Melie T."/>
            <person name="Pirro S."/>
            <person name="Miller A.N."/>
            <person name="Quandt A."/>
        </authorList>
    </citation>
    <scope>NUCLEOTIDE SEQUENCE</scope>
    <source>
        <strain evidence="7">CAQ_001_2017</strain>
    </source>
</reference>
<dbReference type="Proteomes" id="UP000750711">
    <property type="component" value="Unassembled WGS sequence"/>
</dbReference>
<dbReference type="GO" id="GO:0006633">
    <property type="term" value="P:fatty acid biosynthetic process"/>
    <property type="evidence" value="ECO:0007669"/>
    <property type="project" value="TreeGrafter"/>
</dbReference>
<feature type="region of interest" description="Disordered" evidence="5">
    <location>
        <begin position="1"/>
        <end position="21"/>
    </location>
</feature>
<dbReference type="EMBL" id="JAGHQM010002888">
    <property type="protein sequence ID" value="KAH0548057.1"/>
    <property type="molecule type" value="Genomic_DNA"/>
</dbReference>
<keyword evidence="2" id="KW-0521">NADP</keyword>
<evidence type="ECO:0000256" key="5">
    <source>
        <dbReference type="SAM" id="MobiDB-lite"/>
    </source>
</evidence>
<comment type="caution">
    <text evidence="7">The sequence shown here is derived from an EMBL/GenBank/DDBJ whole genome shotgun (WGS) entry which is preliminary data.</text>
</comment>
<evidence type="ECO:0000256" key="3">
    <source>
        <dbReference type="ARBA" id="ARBA00023002"/>
    </source>
</evidence>
<comment type="similarity">
    <text evidence="1 4">Belongs to the short-chain dehydrogenases/reductases (SDR) family.</text>
</comment>
<feature type="compositionally biased region" description="Polar residues" evidence="5">
    <location>
        <begin position="1"/>
        <end position="14"/>
    </location>
</feature>
<gene>
    <name evidence="7" type="ORF">GP486_008202</name>
</gene>
<sequence>MSAGTTGRTPSTNLVGGGGSARRAPVAIVTGASRGIGAAVARVLAAKGASLVLNYSSESSRTKIDELASELKQTHGVNCLVVQANLAFPTAPKHIVDVAKNHFSHPKTNKFQIDYLINNAGIAGNAPVEDVTPEEFSRQYAVNVLAPLLLVQAALPYLPTDRSGRIVNVSSVSSSLGLIGQSVYGGTKAALESMTRTWARELAERATVNAVNPGPVRTDMYDETSEAFKNHLRPFIQTAPLQAARKDVDEKWVQEAAETDGGRLAWDYEVAGVIGMLCSEESGWCTGSVICANGGMVMK</sequence>
<dbReference type="PRINTS" id="PR00080">
    <property type="entry name" value="SDRFAMILY"/>
</dbReference>
<dbReference type="GO" id="GO:0048038">
    <property type="term" value="F:quinone binding"/>
    <property type="evidence" value="ECO:0007669"/>
    <property type="project" value="TreeGrafter"/>
</dbReference>
<dbReference type="InterPro" id="IPR002347">
    <property type="entry name" value="SDR_fam"/>
</dbReference>
<feature type="domain" description="Ketoreductase" evidence="6">
    <location>
        <begin position="25"/>
        <end position="223"/>
    </location>
</feature>
<evidence type="ECO:0000313" key="8">
    <source>
        <dbReference type="Proteomes" id="UP000750711"/>
    </source>
</evidence>
<organism evidence="7 8">
    <name type="scientific">Trichoglossum hirsutum</name>
    <dbReference type="NCBI Taxonomy" id="265104"/>
    <lineage>
        <taxon>Eukaryota</taxon>
        <taxon>Fungi</taxon>
        <taxon>Dikarya</taxon>
        <taxon>Ascomycota</taxon>
        <taxon>Pezizomycotina</taxon>
        <taxon>Geoglossomycetes</taxon>
        <taxon>Geoglossales</taxon>
        <taxon>Geoglossaceae</taxon>
        <taxon>Trichoglossum</taxon>
    </lineage>
</organism>
<keyword evidence="3" id="KW-0560">Oxidoreductase</keyword>
<dbReference type="GO" id="GO:0016616">
    <property type="term" value="F:oxidoreductase activity, acting on the CH-OH group of donors, NAD or NADP as acceptor"/>
    <property type="evidence" value="ECO:0007669"/>
    <property type="project" value="UniProtKB-ARBA"/>
</dbReference>
<evidence type="ECO:0000259" key="6">
    <source>
        <dbReference type="SMART" id="SM00822"/>
    </source>
</evidence>
<dbReference type="InterPro" id="IPR020904">
    <property type="entry name" value="Sc_DH/Rdtase_CS"/>
</dbReference>